<accession>A0A2M3ZV86</accession>
<dbReference type="EMBL" id="GGFM01011702">
    <property type="protein sequence ID" value="MBW32453.1"/>
    <property type="molecule type" value="Transcribed_RNA"/>
</dbReference>
<protein>
    <submittedName>
        <fullName evidence="1">Putative secreted peptide</fullName>
    </submittedName>
</protein>
<reference evidence="1" key="1">
    <citation type="submission" date="2018-01" db="EMBL/GenBank/DDBJ databases">
        <title>An insight into the sialome of Amazonian anophelines.</title>
        <authorList>
            <person name="Ribeiro J.M."/>
            <person name="Scarpassa V."/>
            <person name="Calvo E."/>
        </authorList>
    </citation>
    <scope>NUCLEOTIDE SEQUENCE</scope>
    <source>
        <tissue evidence="1">Salivary glands</tissue>
    </source>
</reference>
<name>A0A2M3ZV86_9DIPT</name>
<dbReference type="AlphaFoldDB" id="A0A2M3ZV86"/>
<organism evidence="1">
    <name type="scientific">Anopheles braziliensis</name>
    <dbReference type="NCBI Taxonomy" id="58242"/>
    <lineage>
        <taxon>Eukaryota</taxon>
        <taxon>Metazoa</taxon>
        <taxon>Ecdysozoa</taxon>
        <taxon>Arthropoda</taxon>
        <taxon>Hexapoda</taxon>
        <taxon>Insecta</taxon>
        <taxon>Pterygota</taxon>
        <taxon>Neoptera</taxon>
        <taxon>Endopterygota</taxon>
        <taxon>Diptera</taxon>
        <taxon>Nematocera</taxon>
        <taxon>Culicoidea</taxon>
        <taxon>Culicidae</taxon>
        <taxon>Anophelinae</taxon>
        <taxon>Anopheles</taxon>
    </lineage>
</organism>
<sequence>MFRAATTVHIHTHTGICGFAGLFASAQAIESFPFDASSSLATASFLILAVEERRAIRWWCCSVCSSVT</sequence>
<proteinExistence type="predicted"/>
<evidence type="ECO:0000313" key="1">
    <source>
        <dbReference type="EMBL" id="MBW32453.1"/>
    </source>
</evidence>